<evidence type="ECO:0000313" key="4">
    <source>
        <dbReference type="Proteomes" id="UP001589844"/>
    </source>
</evidence>
<sequence length="291" mass="31373">MTTTHIAQPMNTSLLQRFIQFPVTRVVMGIVSFLLPFLLIQAAASKFTDDKLLVKVGQLIGACVAYACYHWYALKVEKRKTPELALSGFLGEFSLGFAVGGILVCMTVATIAFLGGFQIVGTSPWSVILIPLFTHLTVGLIEEMMLRGVFFRVVQQSLGSWLALLASAVLFGAMHLVNDNISALGFANITAAGLLLAAAFMVTGRLWLCVSMHAAWNFFQDGIFSAAVSGHEARHGLFISKISGPDWLTGGAFGIEGSAIAFGIIVTATISLLMIAKQRGRIVLPYWKRAA</sequence>
<dbReference type="PANTHER" id="PTHR39430:SF1">
    <property type="entry name" value="PROTEASE"/>
    <property type="match status" value="1"/>
</dbReference>
<keyword evidence="1" id="KW-1133">Transmembrane helix</keyword>
<keyword evidence="1" id="KW-0472">Membrane</keyword>
<feature type="transmembrane region" description="Helical" evidence="1">
    <location>
        <begin position="93"/>
        <end position="115"/>
    </location>
</feature>
<dbReference type="InterPro" id="IPR003675">
    <property type="entry name" value="Rce1/LyrA-like_dom"/>
</dbReference>
<name>A0ABV6IKI0_9BURK</name>
<dbReference type="Proteomes" id="UP001589844">
    <property type="component" value="Unassembled WGS sequence"/>
</dbReference>
<keyword evidence="1" id="KW-0812">Transmembrane</keyword>
<comment type="caution">
    <text evidence="3">The sequence shown here is derived from an EMBL/GenBank/DDBJ whole genome shotgun (WGS) entry which is preliminary data.</text>
</comment>
<dbReference type="PANTHER" id="PTHR39430">
    <property type="entry name" value="MEMBRANE-ASSOCIATED PROTEASE-RELATED"/>
    <property type="match status" value="1"/>
</dbReference>
<feature type="transmembrane region" description="Helical" evidence="1">
    <location>
        <begin position="18"/>
        <end position="40"/>
    </location>
</feature>
<accession>A0ABV6IKI0</accession>
<evidence type="ECO:0000259" key="2">
    <source>
        <dbReference type="Pfam" id="PF02517"/>
    </source>
</evidence>
<feature type="transmembrane region" description="Helical" evidence="1">
    <location>
        <begin position="127"/>
        <end position="146"/>
    </location>
</feature>
<reference evidence="3 4" key="1">
    <citation type="submission" date="2024-09" db="EMBL/GenBank/DDBJ databases">
        <authorList>
            <person name="Sun Q."/>
            <person name="Mori K."/>
        </authorList>
    </citation>
    <scope>NUCLEOTIDE SEQUENCE [LARGE SCALE GENOMIC DNA]</scope>
    <source>
        <strain evidence="3 4">CCM 8677</strain>
    </source>
</reference>
<dbReference type="EMBL" id="JBHLXJ010000018">
    <property type="protein sequence ID" value="MFC0351389.1"/>
    <property type="molecule type" value="Genomic_DNA"/>
</dbReference>
<dbReference type="Pfam" id="PF02517">
    <property type="entry name" value="Rce1-like"/>
    <property type="match status" value="1"/>
</dbReference>
<gene>
    <name evidence="3" type="ORF">ACFFJH_16335</name>
</gene>
<feature type="transmembrane region" description="Helical" evidence="1">
    <location>
        <begin position="184"/>
        <end position="208"/>
    </location>
</feature>
<protein>
    <submittedName>
        <fullName evidence="3">Lysostaphin resistance A-like protein</fullName>
    </submittedName>
</protein>
<proteinExistence type="predicted"/>
<feature type="transmembrane region" description="Helical" evidence="1">
    <location>
        <begin position="158"/>
        <end position="177"/>
    </location>
</feature>
<dbReference type="RefSeq" id="WP_390214009.1">
    <property type="nucleotide sequence ID" value="NZ_JBHLXJ010000018.1"/>
</dbReference>
<organism evidence="3 4">
    <name type="scientific">Undibacterium danionis</name>
    <dbReference type="NCBI Taxonomy" id="1812100"/>
    <lineage>
        <taxon>Bacteria</taxon>
        <taxon>Pseudomonadati</taxon>
        <taxon>Pseudomonadota</taxon>
        <taxon>Betaproteobacteria</taxon>
        <taxon>Burkholderiales</taxon>
        <taxon>Oxalobacteraceae</taxon>
        <taxon>Undibacterium</taxon>
    </lineage>
</organism>
<feature type="domain" description="CAAX prenyl protease 2/Lysostaphin resistance protein A-like" evidence="2">
    <location>
        <begin position="125"/>
        <end position="219"/>
    </location>
</feature>
<feature type="transmembrane region" description="Helical" evidence="1">
    <location>
        <begin position="253"/>
        <end position="276"/>
    </location>
</feature>
<keyword evidence="4" id="KW-1185">Reference proteome</keyword>
<evidence type="ECO:0000313" key="3">
    <source>
        <dbReference type="EMBL" id="MFC0351389.1"/>
    </source>
</evidence>
<evidence type="ECO:0000256" key="1">
    <source>
        <dbReference type="SAM" id="Phobius"/>
    </source>
</evidence>